<dbReference type="InterPro" id="IPR036271">
    <property type="entry name" value="Tet_transcr_reg_TetR-rel_C_sf"/>
</dbReference>
<dbReference type="Pfam" id="PF00440">
    <property type="entry name" value="TetR_N"/>
    <property type="match status" value="1"/>
</dbReference>
<evidence type="ECO:0000256" key="4">
    <source>
        <dbReference type="PROSITE-ProRule" id="PRU00335"/>
    </source>
</evidence>
<evidence type="ECO:0000259" key="5">
    <source>
        <dbReference type="PROSITE" id="PS50977"/>
    </source>
</evidence>
<dbReference type="OrthoDB" id="9806334at2"/>
<dbReference type="PRINTS" id="PR00455">
    <property type="entry name" value="HTHTETR"/>
</dbReference>
<protein>
    <submittedName>
        <fullName evidence="6">Transcriptional regulator, TetR family</fullName>
    </submittedName>
</protein>
<evidence type="ECO:0000313" key="6">
    <source>
        <dbReference type="EMBL" id="SDI54183.1"/>
    </source>
</evidence>
<dbReference type="AlphaFoldDB" id="A0A1G8LEX0"/>
<feature type="domain" description="HTH tetR-type" evidence="5">
    <location>
        <begin position="4"/>
        <end position="64"/>
    </location>
</feature>
<dbReference type="Proteomes" id="UP000199050">
    <property type="component" value="Unassembled WGS sequence"/>
</dbReference>
<dbReference type="PANTHER" id="PTHR30055:SF234">
    <property type="entry name" value="HTH-TYPE TRANSCRIPTIONAL REGULATOR BETI"/>
    <property type="match status" value="1"/>
</dbReference>
<sequence>MNVNSKRGVILTAASLIIRSQGVEKLTLEAVAREAGVSKGGLLHHFPNKNALIQGLVEELTDGFVTDVQERAAASAVNEGKWSRAYTESVACDIKDGNGISTALSAALFSKPELLEKLQEQYALWQKDIENDGIDPVRSTIVRLAADGLWFSEMFSLGKLDAELREQVIQELLKMTV</sequence>
<gene>
    <name evidence="6" type="ORF">SAMN05216192_106118</name>
</gene>
<proteinExistence type="predicted"/>
<dbReference type="SUPFAM" id="SSF48498">
    <property type="entry name" value="Tetracyclin repressor-like, C-terminal domain"/>
    <property type="match status" value="1"/>
</dbReference>
<dbReference type="GO" id="GO:0003700">
    <property type="term" value="F:DNA-binding transcription factor activity"/>
    <property type="evidence" value="ECO:0007669"/>
    <property type="project" value="TreeGrafter"/>
</dbReference>
<dbReference type="STRING" id="1174501.SAMN05216192_106118"/>
<dbReference type="PANTHER" id="PTHR30055">
    <property type="entry name" value="HTH-TYPE TRANSCRIPTIONAL REGULATOR RUTR"/>
    <property type="match status" value="1"/>
</dbReference>
<dbReference type="Pfam" id="PF17937">
    <property type="entry name" value="TetR_C_28"/>
    <property type="match status" value="1"/>
</dbReference>
<dbReference type="PROSITE" id="PS50977">
    <property type="entry name" value="HTH_TETR_2"/>
    <property type="match status" value="1"/>
</dbReference>
<dbReference type="GO" id="GO:0000976">
    <property type="term" value="F:transcription cis-regulatory region binding"/>
    <property type="evidence" value="ECO:0007669"/>
    <property type="project" value="TreeGrafter"/>
</dbReference>
<dbReference type="InterPro" id="IPR050109">
    <property type="entry name" value="HTH-type_TetR-like_transc_reg"/>
</dbReference>
<dbReference type="InterPro" id="IPR009057">
    <property type="entry name" value="Homeodomain-like_sf"/>
</dbReference>
<evidence type="ECO:0000256" key="1">
    <source>
        <dbReference type="ARBA" id="ARBA00023015"/>
    </source>
</evidence>
<evidence type="ECO:0000313" key="7">
    <source>
        <dbReference type="Proteomes" id="UP000199050"/>
    </source>
</evidence>
<dbReference type="SUPFAM" id="SSF46689">
    <property type="entry name" value="Homeodomain-like"/>
    <property type="match status" value="1"/>
</dbReference>
<keyword evidence="3" id="KW-0804">Transcription</keyword>
<dbReference type="InterPro" id="IPR041479">
    <property type="entry name" value="TetR_CgmR_C"/>
</dbReference>
<organism evidence="6 7">
    <name type="scientific">Paenibacillus typhae</name>
    <dbReference type="NCBI Taxonomy" id="1174501"/>
    <lineage>
        <taxon>Bacteria</taxon>
        <taxon>Bacillati</taxon>
        <taxon>Bacillota</taxon>
        <taxon>Bacilli</taxon>
        <taxon>Bacillales</taxon>
        <taxon>Paenibacillaceae</taxon>
        <taxon>Paenibacillus</taxon>
    </lineage>
</organism>
<dbReference type="EMBL" id="FNDX01000006">
    <property type="protein sequence ID" value="SDI54183.1"/>
    <property type="molecule type" value="Genomic_DNA"/>
</dbReference>
<dbReference type="InterPro" id="IPR001647">
    <property type="entry name" value="HTH_TetR"/>
</dbReference>
<dbReference type="Gene3D" id="1.10.357.10">
    <property type="entry name" value="Tetracycline Repressor, domain 2"/>
    <property type="match status" value="1"/>
</dbReference>
<accession>A0A1G8LEX0</accession>
<keyword evidence="1" id="KW-0805">Transcription regulation</keyword>
<evidence type="ECO:0000256" key="2">
    <source>
        <dbReference type="ARBA" id="ARBA00023125"/>
    </source>
</evidence>
<feature type="DNA-binding region" description="H-T-H motif" evidence="4">
    <location>
        <begin position="27"/>
        <end position="46"/>
    </location>
</feature>
<keyword evidence="2 4" id="KW-0238">DNA-binding</keyword>
<reference evidence="7" key="1">
    <citation type="submission" date="2016-10" db="EMBL/GenBank/DDBJ databases">
        <authorList>
            <person name="Varghese N."/>
            <person name="Submissions S."/>
        </authorList>
    </citation>
    <scope>NUCLEOTIDE SEQUENCE [LARGE SCALE GENOMIC DNA]</scope>
    <source>
        <strain evidence="7">CGMCC 1.11012</strain>
    </source>
</reference>
<keyword evidence="7" id="KW-1185">Reference proteome</keyword>
<name>A0A1G8LEX0_9BACL</name>
<evidence type="ECO:0000256" key="3">
    <source>
        <dbReference type="ARBA" id="ARBA00023163"/>
    </source>
</evidence>
<dbReference type="RefSeq" id="WP_090713547.1">
    <property type="nucleotide sequence ID" value="NZ_CBCSKY010000005.1"/>
</dbReference>